<dbReference type="SUPFAM" id="SSF48403">
    <property type="entry name" value="Ankyrin repeat"/>
    <property type="match status" value="1"/>
</dbReference>
<dbReference type="AlphaFoldDB" id="A0AAE0KI00"/>
<dbReference type="Proteomes" id="UP001287356">
    <property type="component" value="Unassembled WGS sequence"/>
</dbReference>
<dbReference type="InterPro" id="IPR036770">
    <property type="entry name" value="Ankyrin_rpt-contain_sf"/>
</dbReference>
<sequence length="662" mass="74881">MSPYSPLPKGWVRLLRLLPPPGDKSRIECQLITCSLFDSRRTHSYEALSYVWGLEKSKEPIWIDGNELSIGANLHTALSHLRDCFVERILWIDAICINQRDNIEKGHQVESMAKIYAQASRVIVWLGEAADGSNHALEAIRRAAEEQDIDFSIYKTRQQASFAPSNRQLINSKINNVDQQAVLTLLEREWFQRIWVLQEVAAARHVLIKCGPAEIDGYAFCSGLSALSLSYEKRPHLQGLIPPIAYLIRGAVFRPKYEGDEISRQDRFSLNIRPLCELVDMYHTHKATVLLDKVYALLSMSNDDPYAAGLEPNYEAAWRDVFRKLVQFCLSDQISINTWDRAEVAVIEAKGYILGEVFSAGEDATEHDRQNQDATRRDRQYVDIAWKNAPSYVDMEEKQNYRFTFQASAKAVKEGDVICLLQGASRPMIIRLCNDFSTIIIITFPLADDLQKWSASVTTFPTDLLLVWDWNEPQRKSPGGEDYGKLISSREVANCPVAECQCLHDLDKITRLWNFGLLLNRTERYEKAIKNLRKAVEVYGTREGLGNVDKTDLDHGFWREVDEEALRIMDDLLIDNKGADMEGKYKEHGQTPLSWAAEIGYEAVVRLLVEKGASVEARDSSSGQTPLLWAAANGHEAVVRLLVEKGATIEAKDNSSGQTPLS</sequence>
<dbReference type="EMBL" id="JAULSN010000003">
    <property type="protein sequence ID" value="KAK3377049.1"/>
    <property type="molecule type" value="Genomic_DNA"/>
</dbReference>
<dbReference type="PANTHER" id="PTHR24148">
    <property type="entry name" value="ANKYRIN REPEAT DOMAIN-CONTAINING PROTEIN 39 HOMOLOG-RELATED"/>
    <property type="match status" value="1"/>
</dbReference>
<dbReference type="InterPro" id="IPR010730">
    <property type="entry name" value="HET"/>
</dbReference>
<name>A0AAE0KI00_9PEZI</name>
<comment type="caution">
    <text evidence="3">The sequence shown here is derived from an EMBL/GenBank/DDBJ whole genome shotgun (WGS) entry which is preliminary data.</text>
</comment>
<reference evidence="3" key="2">
    <citation type="submission" date="2023-06" db="EMBL/GenBank/DDBJ databases">
        <authorList>
            <consortium name="Lawrence Berkeley National Laboratory"/>
            <person name="Haridas S."/>
            <person name="Hensen N."/>
            <person name="Bonometti L."/>
            <person name="Westerberg I."/>
            <person name="Brannstrom I.O."/>
            <person name="Guillou S."/>
            <person name="Cros-Aarteil S."/>
            <person name="Calhoun S."/>
            <person name="Kuo A."/>
            <person name="Mondo S."/>
            <person name="Pangilinan J."/>
            <person name="Riley R."/>
            <person name="Labutti K."/>
            <person name="Andreopoulos B."/>
            <person name="Lipzen A."/>
            <person name="Chen C."/>
            <person name="Yanf M."/>
            <person name="Daum C."/>
            <person name="Ng V."/>
            <person name="Clum A."/>
            <person name="Steindorff A."/>
            <person name="Ohm R."/>
            <person name="Martin F."/>
            <person name="Silar P."/>
            <person name="Natvig D."/>
            <person name="Lalanne C."/>
            <person name="Gautier V."/>
            <person name="Ament-Velasquez S.L."/>
            <person name="Kruys A."/>
            <person name="Hutchinson M.I."/>
            <person name="Powell A.J."/>
            <person name="Barry K."/>
            <person name="Miller A.N."/>
            <person name="Grigoriev I.V."/>
            <person name="Debuchy R."/>
            <person name="Gladieux P."/>
            <person name="Thoren M.H."/>
            <person name="Johannesson H."/>
        </authorList>
    </citation>
    <scope>NUCLEOTIDE SEQUENCE</scope>
    <source>
        <strain evidence="3">CBS 958.72</strain>
    </source>
</reference>
<protein>
    <submittedName>
        <fullName evidence="3">Heterokaryon incompatibility protein-domain-containing protein</fullName>
    </submittedName>
</protein>
<organism evidence="3 4">
    <name type="scientific">Lasiosphaeria ovina</name>
    <dbReference type="NCBI Taxonomy" id="92902"/>
    <lineage>
        <taxon>Eukaryota</taxon>
        <taxon>Fungi</taxon>
        <taxon>Dikarya</taxon>
        <taxon>Ascomycota</taxon>
        <taxon>Pezizomycotina</taxon>
        <taxon>Sordariomycetes</taxon>
        <taxon>Sordariomycetidae</taxon>
        <taxon>Sordariales</taxon>
        <taxon>Lasiosphaeriaceae</taxon>
        <taxon>Lasiosphaeria</taxon>
    </lineage>
</organism>
<dbReference type="PROSITE" id="PS50088">
    <property type="entry name" value="ANK_REPEAT"/>
    <property type="match status" value="2"/>
</dbReference>
<dbReference type="Gene3D" id="1.25.40.20">
    <property type="entry name" value="Ankyrin repeat-containing domain"/>
    <property type="match status" value="1"/>
</dbReference>
<proteinExistence type="predicted"/>
<dbReference type="PRINTS" id="PR01415">
    <property type="entry name" value="ANKYRIN"/>
</dbReference>
<dbReference type="SMART" id="SM00248">
    <property type="entry name" value="ANK"/>
    <property type="match status" value="2"/>
</dbReference>
<dbReference type="PANTHER" id="PTHR24148:SF78">
    <property type="entry name" value="HETEROKARYON INCOMPATIBILITY DOMAIN-CONTAINING PROTEIN"/>
    <property type="match status" value="1"/>
</dbReference>
<feature type="domain" description="Heterokaryon incompatibility" evidence="2">
    <location>
        <begin position="45"/>
        <end position="199"/>
    </location>
</feature>
<evidence type="ECO:0000259" key="2">
    <source>
        <dbReference type="Pfam" id="PF06985"/>
    </source>
</evidence>
<gene>
    <name evidence="3" type="ORF">B0T24DRAFT_525152</name>
</gene>
<evidence type="ECO:0000313" key="3">
    <source>
        <dbReference type="EMBL" id="KAK3377049.1"/>
    </source>
</evidence>
<dbReference type="PROSITE" id="PS50297">
    <property type="entry name" value="ANK_REP_REGION"/>
    <property type="match status" value="2"/>
</dbReference>
<reference evidence="3" key="1">
    <citation type="journal article" date="2023" name="Mol. Phylogenet. Evol.">
        <title>Genome-scale phylogeny and comparative genomics of the fungal order Sordariales.</title>
        <authorList>
            <person name="Hensen N."/>
            <person name="Bonometti L."/>
            <person name="Westerberg I."/>
            <person name="Brannstrom I.O."/>
            <person name="Guillou S."/>
            <person name="Cros-Aarteil S."/>
            <person name="Calhoun S."/>
            <person name="Haridas S."/>
            <person name="Kuo A."/>
            <person name="Mondo S."/>
            <person name="Pangilinan J."/>
            <person name="Riley R."/>
            <person name="LaButti K."/>
            <person name="Andreopoulos B."/>
            <person name="Lipzen A."/>
            <person name="Chen C."/>
            <person name="Yan M."/>
            <person name="Daum C."/>
            <person name="Ng V."/>
            <person name="Clum A."/>
            <person name="Steindorff A."/>
            <person name="Ohm R.A."/>
            <person name="Martin F."/>
            <person name="Silar P."/>
            <person name="Natvig D.O."/>
            <person name="Lalanne C."/>
            <person name="Gautier V."/>
            <person name="Ament-Velasquez S.L."/>
            <person name="Kruys A."/>
            <person name="Hutchinson M.I."/>
            <person name="Powell A.J."/>
            <person name="Barry K."/>
            <person name="Miller A.N."/>
            <person name="Grigoriev I.V."/>
            <person name="Debuchy R."/>
            <person name="Gladieux P."/>
            <person name="Hiltunen Thoren M."/>
            <person name="Johannesson H."/>
        </authorList>
    </citation>
    <scope>NUCLEOTIDE SEQUENCE</scope>
    <source>
        <strain evidence="3">CBS 958.72</strain>
    </source>
</reference>
<dbReference type="Pfam" id="PF06985">
    <property type="entry name" value="HET"/>
    <property type="match status" value="1"/>
</dbReference>
<feature type="repeat" description="ANK" evidence="1">
    <location>
        <begin position="588"/>
        <end position="620"/>
    </location>
</feature>
<accession>A0AAE0KI00</accession>
<evidence type="ECO:0000313" key="4">
    <source>
        <dbReference type="Proteomes" id="UP001287356"/>
    </source>
</evidence>
<feature type="repeat" description="ANK" evidence="1">
    <location>
        <begin position="622"/>
        <end position="654"/>
    </location>
</feature>
<keyword evidence="4" id="KW-1185">Reference proteome</keyword>
<dbReference type="InterPro" id="IPR052895">
    <property type="entry name" value="HetReg/Transcr_Mod"/>
</dbReference>
<dbReference type="InterPro" id="IPR002110">
    <property type="entry name" value="Ankyrin_rpt"/>
</dbReference>
<evidence type="ECO:0000256" key="1">
    <source>
        <dbReference type="PROSITE-ProRule" id="PRU00023"/>
    </source>
</evidence>
<dbReference type="Pfam" id="PF12796">
    <property type="entry name" value="Ank_2"/>
    <property type="match status" value="1"/>
</dbReference>
<keyword evidence="1" id="KW-0040">ANK repeat</keyword>